<sequence>MKKKARQTLEYVVKKLDEESQPPQKGSWKEQVEKETKPEDEETLRQTYIYLNVLMTGQQATDDAIGKILVGENILTPALTNKGWQFWKPLSVTDKEKEAIESAVINWSREKVAKLDSLRETYEKLPDTDLRSQINFIASVLDINASCKQQLSDDLKMILRLN</sequence>
<evidence type="ECO:0000313" key="2">
    <source>
        <dbReference type="EMBL" id="GAI02090.1"/>
    </source>
</evidence>
<feature type="compositionally biased region" description="Basic and acidic residues" evidence="1">
    <location>
        <begin position="27"/>
        <end position="37"/>
    </location>
</feature>
<accession>X1LIA3</accession>
<dbReference type="AlphaFoldDB" id="X1LIA3"/>
<gene>
    <name evidence="2" type="ORF">S06H3_05454</name>
</gene>
<feature type="region of interest" description="Disordered" evidence="1">
    <location>
        <begin position="14"/>
        <end position="40"/>
    </location>
</feature>
<proteinExistence type="predicted"/>
<evidence type="ECO:0000256" key="1">
    <source>
        <dbReference type="SAM" id="MobiDB-lite"/>
    </source>
</evidence>
<comment type="caution">
    <text evidence="2">The sequence shown here is derived from an EMBL/GenBank/DDBJ whole genome shotgun (WGS) entry which is preliminary data.</text>
</comment>
<reference evidence="2" key="1">
    <citation type="journal article" date="2014" name="Front. Microbiol.">
        <title>High frequency of phylogenetically diverse reductive dehalogenase-homologous genes in deep subseafloor sedimentary metagenomes.</title>
        <authorList>
            <person name="Kawai M."/>
            <person name="Futagami T."/>
            <person name="Toyoda A."/>
            <person name="Takaki Y."/>
            <person name="Nishi S."/>
            <person name="Hori S."/>
            <person name="Arai W."/>
            <person name="Tsubouchi T."/>
            <person name="Morono Y."/>
            <person name="Uchiyama I."/>
            <person name="Ito T."/>
            <person name="Fujiyama A."/>
            <person name="Inagaki F."/>
            <person name="Takami H."/>
        </authorList>
    </citation>
    <scope>NUCLEOTIDE SEQUENCE</scope>
    <source>
        <strain evidence="2">Expedition CK06-06</strain>
    </source>
</reference>
<name>X1LIA3_9ZZZZ</name>
<protein>
    <submittedName>
        <fullName evidence="2">Uncharacterized protein</fullName>
    </submittedName>
</protein>
<organism evidence="2">
    <name type="scientific">marine sediment metagenome</name>
    <dbReference type="NCBI Taxonomy" id="412755"/>
    <lineage>
        <taxon>unclassified sequences</taxon>
        <taxon>metagenomes</taxon>
        <taxon>ecological metagenomes</taxon>
    </lineage>
</organism>
<dbReference type="EMBL" id="BARV01002024">
    <property type="protein sequence ID" value="GAI02090.1"/>
    <property type="molecule type" value="Genomic_DNA"/>
</dbReference>